<dbReference type="InterPro" id="IPR002656">
    <property type="entry name" value="Acyl_transf_3_dom"/>
</dbReference>
<dbReference type="EMBL" id="JAPQKR010000016">
    <property type="protein sequence ID" value="KAJ5191532.1"/>
    <property type="molecule type" value="Genomic_DNA"/>
</dbReference>
<comment type="similarity">
    <text evidence="2">Belongs to the TAF11 family.</text>
</comment>
<dbReference type="PANTHER" id="PTHR13218">
    <property type="entry name" value="TRANSCRIPTION INITIATION FACTOR TFIID SUBUNIT 11-RELATED"/>
    <property type="match status" value="1"/>
</dbReference>
<feature type="compositionally biased region" description="Low complexity" evidence="6">
    <location>
        <begin position="259"/>
        <end position="285"/>
    </location>
</feature>
<keyword evidence="7" id="KW-0472">Membrane</keyword>
<dbReference type="Proteomes" id="UP001150904">
    <property type="component" value="Unassembled WGS sequence"/>
</dbReference>
<comment type="subcellular location">
    <subcellularLocation>
        <location evidence="1">Nucleus</location>
    </subcellularLocation>
</comment>
<evidence type="ECO:0000256" key="7">
    <source>
        <dbReference type="SAM" id="Phobius"/>
    </source>
</evidence>
<dbReference type="OrthoDB" id="28335at2759"/>
<evidence type="ECO:0000256" key="3">
    <source>
        <dbReference type="ARBA" id="ARBA00023015"/>
    </source>
</evidence>
<gene>
    <name evidence="10" type="ORF">N7498_010517</name>
</gene>
<dbReference type="InterPro" id="IPR006809">
    <property type="entry name" value="TAFII28_dom"/>
</dbReference>
<feature type="compositionally biased region" description="Basic and acidic residues" evidence="6">
    <location>
        <begin position="288"/>
        <end position="297"/>
    </location>
</feature>
<dbReference type="Gene3D" id="1.10.20.10">
    <property type="entry name" value="Histone, subunit A"/>
    <property type="match status" value="1"/>
</dbReference>
<evidence type="ECO:0000256" key="1">
    <source>
        <dbReference type="ARBA" id="ARBA00004123"/>
    </source>
</evidence>
<feature type="domain" description="Acyltransferase 3" evidence="8">
    <location>
        <begin position="465"/>
        <end position="783"/>
    </location>
</feature>
<evidence type="ECO:0008006" key="12">
    <source>
        <dbReference type="Google" id="ProtNLM"/>
    </source>
</evidence>
<evidence type="ECO:0000256" key="4">
    <source>
        <dbReference type="ARBA" id="ARBA00023163"/>
    </source>
</evidence>
<keyword evidence="4" id="KW-0804">Transcription</keyword>
<feature type="compositionally biased region" description="Polar residues" evidence="6">
    <location>
        <begin position="298"/>
        <end position="315"/>
    </location>
</feature>
<comment type="caution">
    <text evidence="10">The sequence shown here is derived from an EMBL/GenBank/DDBJ whole genome shotgun (WGS) entry which is preliminary data.</text>
</comment>
<dbReference type="GO" id="GO:0046982">
    <property type="term" value="F:protein heterodimerization activity"/>
    <property type="evidence" value="ECO:0007669"/>
    <property type="project" value="InterPro"/>
</dbReference>
<sequence>MSSPPPYQSPANPLKRPSLSSTASLPVGKKARMHPLRQTSFPTLEAERSFGAASDAGSVTGSYTGSLGGTSADGIFAGAARGKKRGRKSKAEKEREREREDALSSRAGDARLGSADAEGSVRGGMGGGGGGGGDYGDEDDDDDEGELLGREEGTTDTEAEKKNLAILVDAFNPMQSERYDLFKRAKLRKESLRRIVNHALSQSVPASVVTTVNGFTKVFAGEMVEKARTVQAEWAAAHDQAARAEFEAEQEAAEKKAQAKAQAGAATTQSNTATPTPSGTPVPGVDNGVKKEPDTDQARPSSTPAHNPNSTSSSAPGKHISRSPSLQQQGQFSAPLRPHREFRPPPNPHRGQLLPAHLREALRRSKRDGEGGGVGFSGMSLDNLGVKGSVTWNSGSVGGRRLFLLPWSQGGALERGDPRKSVKWIDSYSLISPAPGIINFFSPCDDANAAPRVLQWPILRIPWQGRIGVTIFAFLTGYVSAIKPLKQSRAGDTAASFTTIATSAFRRPPRLIFPATIALIISWVLAQFGGFVVANRSSCWWCRYAAPELEDSLWKEIIRLGQNFLSTWTTGYMAYDDHQWALLPLLKAAMLVYILLVATMFMKFQYRVAVYIGMIVYFYQDPAKNAETFQMQAVYGMLLSELSHSTTLKNWIKTHTYGRRMITVPLAIIGLLVASYPGENPEWMGWSKSMFDLAQHIFPPETDIGKRYTALGIDLIILAIYLSPSTKEFLANSVLLWLGKQSFAVYLVHGTMLRVILVWMLYGISGQPWEGPEALTDDKREWLPLRPPWVVAISIPVWIGMVYAVAAAWTAHVDPFCARMTQKLERAVFVEDDQADLPLLNVSVPMQTS</sequence>
<feature type="compositionally biased region" description="Basic and acidic residues" evidence="6">
    <location>
        <begin position="241"/>
        <end position="257"/>
    </location>
</feature>
<protein>
    <recommendedName>
        <fullName evidence="12">TAFII28-like protein domain-containing protein</fullName>
    </recommendedName>
</protein>
<feature type="transmembrane region" description="Helical" evidence="7">
    <location>
        <begin position="463"/>
        <end position="481"/>
    </location>
</feature>
<evidence type="ECO:0000259" key="8">
    <source>
        <dbReference type="Pfam" id="PF01757"/>
    </source>
</evidence>
<reference evidence="10" key="2">
    <citation type="journal article" date="2023" name="IMA Fungus">
        <title>Comparative genomic study of the Penicillium genus elucidates a diverse pangenome and 15 lateral gene transfer events.</title>
        <authorList>
            <person name="Petersen C."/>
            <person name="Sorensen T."/>
            <person name="Nielsen M.R."/>
            <person name="Sondergaard T.E."/>
            <person name="Sorensen J.L."/>
            <person name="Fitzpatrick D.A."/>
            <person name="Frisvad J.C."/>
            <person name="Nielsen K.L."/>
        </authorList>
    </citation>
    <scope>NUCLEOTIDE SEQUENCE</scope>
    <source>
        <strain evidence="10">IBT 15544</strain>
    </source>
</reference>
<feature type="transmembrane region" description="Helical" evidence="7">
    <location>
        <begin position="743"/>
        <end position="762"/>
    </location>
</feature>
<feature type="compositionally biased region" description="Acidic residues" evidence="6">
    <location>
        <begin position="135"/>
        <end position="146"/>
    </location>
</feature>
<evidence type="ECO:0000256" key="5">
    <source>
        <dbReference type="ARBA" id="ARBA00023242"/>
    </source>
</evidence>
<evidence type="ECO:0000256" key="2">
    <source>
        <dbReference type="ARBA" id="ARBA00009788"/>
    </source>
</evidence>
<reference evidence="10" key="1">
    <citation type="submission" date="2022-12" db="EMBL/GenBank/DDBJ databases">
        <authorList>
            <person name="Petersen C."/>
        </authorList>
    </citation>
    <scope>NUCLEOTIDE SEQUENCE</scope>
    <source>
        <strain evidence="10">IBT 15544</strain>
    </source>
</reference>
<organism evidence="10 11">
    <name type="scientific">Penicillium cinerascens</name>
    <dbReference type="NCBI Taxonomy" id="70096"/>
    <lineage>
        <taxon>Eukaryota</taxon>
        <taxon>Fungi</taxon>
        <taxon>Dikarya</taxon>
        <taxon>Ascomycota</taxon>
        <taxon>Pezizomycotina</taxon>
        <taxon>Eurotiomycetes</taxon>
        <taxon>Eurotiomycetidae</taxon>
        <taxon>Eurotiales</taxon>
        <taxon>Aspergillaceae</taxon>
        <taxon>Penicillium</taxon>
    </lineage>
</organism>
<dbReference type="CDD" id="cd08048">
    <property type="entry name" value="HFD_TAF11"/>
    <property type="match status" value="1"/>
</dbReference>
<feature type="compositionally biased region" description="Basic and acidic residues" evidence="6">
    <location>
        <begin position="89"/>
        <end position="103"/>
    </location>
</feature>
<feature type="compositionally biased region" description="Basic and acidic residues" evidence="6">
    <location>
        <begin position="147"/>
        <end position="159"/>
    </location>
</feature>
<dbReference type="RefSeq" id="XP_058304472.1">
    <property type="nucleotide sequence ID" value="XM_058457573.1"/>
</dbReference>
<keyword evidence="7" id="KW-1133">Transmembrane helix</keyword>
<dbReference type="GO" id="GO:0051123">
    <property type="term" value="P:RNA polymerase II preinitiation complex assembly"/>
    <property type="evidence" value="ECO:0007669"/>
    <property type="project" value="InterPro"/>
</dbReference>
<proteinExistence type="inferred from homology"/>
<dbReference type="PANTHER" id="PTHR13218:SF8">
    <property type="entry name" value="TRANSCRIPTION INITIATION FACTOR TFIID SUBUNIT 11"/>
    <property type="match status" value="1"/>
</dbReference>
<feature type="region of interest" description="Disordered" evidence="6">
    <location>
        <begin position="241"/>
        <end position="353"/>
    </location>
</feature>
<dbReference type="GO" id="GO:0016251">
    <property type="term" value="F:RNA polymerase II general transcription initiation factor activity"/>
    <property type="evidence" value="ECO:0007669"/>
    <property type="project" value="TreeGrafter"/>
</dbReference>
<feature type="domain" description="TAFII28-like protein" evidence="9">
    <location>
        <begin position="166"/>
        <end position="238"/>
    </location>
</feature>
<keyword evidence="3" id="KW-0805">Transcription regulation</keyword>
<keyword evidence="5" id="KW-0539">Nucleus</keyword>
<dbReference type="Pfam" id="PF04719">
    <property type="entry name" value="TAFII28"/>
    <property type="match status" value="1"/>
</dbReference>
<dbReference type="GO" id="GO:0016747">
    <property type="term" value="F:acyltransferase activity, transferring groups other than amino-acyl groups"/>
    <property type="evidence" value="ECO:0007669"/>
    <property type="project" value="InterPro"/>
</dbReference>
<accession>A0A9W9J8K6</accession>
<dbReference type="InterPro" id="IPR009072">
    <property type="entry name" value="Histone-fold"/>
</dbReference>
<feature type="compositionally biased region" description="Gly residues" evidence="6">
    <location>
        <begin position="121"/>
        <end position="134"/>
    </location>
</feature>
<evidence type="ECO:0000256" key="6">
    <source>
        <dbReference type="SAM" id="MobiDB-lite"/>
    </source>
</evidence>
<feature type="transmembrane region" description="Helical" evidence="7">
    <location>
        <begin position="661"/>
        <end position="678"/>
    </location>
</feature>
<feature type="compositionally biased region" description="Polar residues" evidence="6">
    <location>
        <begin position="322"/>
        <end position="332"/>
    </location>
</feature>
<dbReference type="GO" id="GO:0005669">
    <property type="term" value="C:transcription factor TFIID complex"/>
    <property type="evidence" value="ECO:0007669"/>
    <property type="project" value="InterPro"/>
</dbReference>
<dbReference type="AlphaFoldDB" id="A0A9W9J8K6"/>
<dbReference type="SUPFAM" id="SSF47113">
    <property type="entry name" value="Histone-fold"/>
    <property type="match status" value="1"/>
</dbReference>
<dbReference type="InterPro" id="IPR045127">
    <property type="entry name" value="TAF11-like"/>
</dbReference>
<evidence type="ECO:0000259" key="9">
    <source>
        <dbReference type="Pfam" id="PF04719"/>
    </source>
</evidence>
<evidence type="ECO:0000313" key="11">
    <source>
        <dbReference type="Proteomes" id="UP001150904"/>
    </source>
</evidence>
<evidence type="ECO:0000313" key="10">
    <source>
        <dbReference type="EMBL" id="KAJ5191532.1"/>
    </source>
</evidence>
<keyword evidence="7" id="KW-0812">Transmembrane</keyword>
<name>A0A9W9J8K6_9EURO</name>
<dbReference type="Pfam" id="PF01757">
    <property type="entry name" value="Acyl_transf_3"/>
    <property type="match status" value="1"/>
</dbReference>
<feature type="region of interest" description="Disordered" evidence="6">
    <location>
        <begin position="1"/>
        <end position="159"/>
    </location>
</feature>
<keyword evidence="11" id="KW-1185">Reference proteome</keyword>
<feature type="transmembrane region" description="Helical" evidence="7">
    <location>
        <begin position="511"/>
        <end position="534"/>
    </location>
</feature>
<feature type="transmembrane region" description="Helical" evidence="7">
    <location>
        <begin position="580"/>
        <end position="602"/>
    </location>
</feature>
<dbReference type="GeneID" id="83184874"/>
<feature type="transmembrane region" description="Helical" evidence="7">
    <location>
        <begin position="789"/>
        <end position="811"/>
    </location>
</feature>